<accession>A0A1H7TUX9</accession>
<dbReference type="InterPro" id="IPR027417">
    <property type="entry name" value="P-loop_NTPase"/>
</dbReference>
<feature type="domain" description="DNA2/NAM7 helicase-like C-terminal" evidence="8">
    <location>
        <begin position="514"/>
        <end position="703"/>
    </location>
</feature>
<name>A0A1H7TUX9_HALLR</name>
<dbReference type="InterPro" id="IPR050534">
    <property type="entry name" value="Coronavir_polyprotein_1ab"/>
</dbReference>
<gene>
    <name evidence="9" type="ORF">SAMN04488691_11061</name>
</gene>
<evidence type="ECO:0000256" key="4">
    <source>
        <dbReference type="ARBA" id="ARBA00022806"/>
    </source>
</evidence>
<evidence type="ECO:0000313" key="9">
    <source>
        <dbReference type="EMBL" id="SEL88365.1"/>
    </source>
</evidence>
<dbReference type="InterPro" id="IPR047187">
    <property type="entry name" value="SF1_C_Upf1"/>
</dbReference>
<evidence type="ECO:0000256" key="6">
    <source>
        <dbReference type="SAM" id="MobiDB-lite"/>
    </source>
</evidence>
<evidence type="ECO:0000256" key="5">
    <source>
        <dbReference type="ARBA" id="ARBA00022840"/>
    </source>
</evidence>
<feature type="compositionally biased region" description="Basic and acidic residues" evidence="6">
    <location>
        <begin position="119"/>
        <end position="136"/>
    </location>
</feature>
<dbReference type="Pfam" id="PF13087">
    <property type="entry name" value="AAA_12"/>
    <property type="match status" value="1"/>
</dbReference>
<dbReference type="InterPro" id="IPR041679">
    <property type="entry name" value="DNA2/NAM7-like_C"/>
</dbReference>
<evidence type="ECO:0000256" key="2">
    <source>
        <dbReference type="ARBA" id="ARBA00022741"/>
    </source>
</evidence>
<dbReference type="OrthoDB" id="45637at2157"/>
<evidence type="ECO:0000313" key="10">
    <source>
        <dbReference type="Proteomes" id="UP000183894"/>
    </source>
</evidence>
<organism evidence="9 10">
    <name type="scientific">Haloferax larsenii</name>
    <dbReference type="NCBI Taxonomy" id="302484"/>
    <lineage>
        <taxon>Archaea</taxon>
        <taxon>Methanobacteriati</taxon>
        <taxon>Methanobacteriota</taxon>
        <taxon>Stenosarchaea group</taxon>
        <taxon>Halobacteria</taxon>
        <taxon>Halobacteriales</taxon>
        <taxon>Haloferacaceae</taxon>
        <taxon>Haloferax</taxon>
    </lineage>
</organism>
<sequence>MIENIFQDWRYKDATLLRTSTKAKSQSVNVSKAAQQAKDLLGIKSPDGKAYIIPLFKTDGPTPTSEYVLYKPQTDQIGWYDTGFGISGTERFAPCHKLKRTVIGQRLRFWLPSHRTEPELEIDESKLPPERVRPRDQLSASEQNDFFTQLKQFVRSERDTERESNWEQYEELGLEAAIQRNRVAGPFGQIGKVSTSDGESGYRFQILLDEEDEDEDIDLRRDEGIFQGNRCIVDARTNKDHLPIEVEILSVSGPQVVIRPVWSRNVSKTVIKRILSHDSAEIWLHELLNPVPYERRIDAIKQVESDNKKAKLLTGRRPVRFAVNKFAAPDSDIELNDYQRLALIWADSAQDIACIHGPPGTGKTRTLTAYVKHAVSRGQSVLVTAHSNQAVDNLLVGDSTPRTPEEDTLHALAIDSDTDLSIARVGNNSRNRVVQSDYVGKPASSADVVAATTSGASKFDRNEFDVAVVDEATQASRPATTIALNCAKKLVLAGDHKQLPPYCADETMQEEEMHISLFEYLLDRYDDEVSVLLRKQYRMNEQIAAFPNESFYEGDLETAERNRDWNVDGLTPIMGVDISGGERRQTHGNSFYNRKEAEAVAKQVKLLVQSGLKPEDIGVITAYTGQIGTIGRLINQLDVENSERVVVDTVDSFQGSEREAMIVSFVRSNPKGHSGFLEFPDEGPRRLNVALTRARKRLVLVGDWDTLGTVAPHRSPDESCAHHYANLAELLRSQEKMLSPVDKVNSSAD</sequence>
<reference evidence="9 10" key="1">
    <citation type="submission" date="2016-10" db="EMBL/GenBank/DDBJ databases">
        <authorList>
            <person name="de Groot N.N."/>
        </authorList>
    </citation>
    <scope>NUCLEOTIDE SEQUENCE [LARGE SCALE GENOMIC DNA]</scope>
    <source>
        <strain evidence="9 10">CDM_5</strain>
    </source>
</reference>
<dbReference type="AlphaFoldDB" id="A0A1H7TUX9"/>
<feature type="domain" description="DNA2/NAM7 helicase helicase" evidence="7">
    <location>
        <begin position="443"/>
        <end position="503"/>
    </location>
</feature>
<keyword evidence="5" id="KW-0067">ATP-binding</keyword>
<keyword evidence="2" id="KW-0547">Nucleotide-binding</keyword>
<keyword evidence="4" id="KW-0347">Helicase</keyword>
<dbReference type="Proteomes" id="UP000183894">
    <property type="component" value="Unassembled WGS sequence"/>
</dbReference>
<dbReference type="GO" id="GO:0005524">
    <property type="term" value="F:ATP binding"/>
    <property type="evidence" value="ECO:0007669"/>
    <property type="project" value="UniProtKB-KW"/>
</dbReference>
<dbReference type="PANTHER" id="PTHR43788:SF8">
    <property type="entry name" value="DNA-BINDING PROTEIN SMUBP-2"/>
    <property type="match status" value="1"/>
</dbReference>
<evidence type="ECO:0000256" key="1">
    <source>
        <dbReference type="ARBA" id="ARBA00007913"/>
    </source>
</evidence>
<dbReference type="CDD" id="cd18808">
    <property type="entry name" value="SF1_C_Upf1"/>
    <property type="match status" value="1"/>
</dbReference>
<protein>
    <submittedName>
        <fullName evidence="9">AAA domain-containing protein</fullName>
    </submittedName>
</protein>
<dbReference type="PANTHER" id="PTHR43788">
    <property type="entry name" value="DNA2/NAM7 HELICASE FAMILY MEMBER"/>
    <property type="match status" value="1"/>
</dbReference>
<keyword evidence="3" id="KW-0378">Hydrolase</keyword>
<dbReference type="GO" id="GO:0016787">
    <property type="term" value="F:hydrolase activity"/>
    <property type="evidence" value="ECO:0007669"/>
    <property type="project" value="UniProtKB-KW"/>
</dbReference>
<proteinExistence type="inferred from homology"/>
<evidence type="ECO:0000259" key="8">
    <source>
        <dbReference type="Pfam" id="PF13087"/>
    </source>
</evidence>
<dbReference type="Gene3D" id="3.40.50.300">
    <property type="entry name" value="P-loop containing nucleotide triphosphate hydrolases"/>
    <property type="match status" value="2"/>
</dbReference>
<feature type="domain" description="DNA2/NAM7 helicase helicase" evidence="7">
    <location>
        <begin position="334"/>
        <end position="432"/>
    </location>
</feature>
<dbReference type="GO" id="GO:0043139">
    <property type="term" value="F:5'-3' DNA helicase activity"/>
    <property type="evidence" value="ECO:0007669"/>
    <property type="project" value="TreeGrafter"/>
</dbReference>
<feature type="region of interest" description="Disordered" evidence="6">
    <location>
        <begin position="119"/>
        <end position="139"/>
    </location>
</feature>
<dbReference type="RefSeq" id="WP_074796139.1">
    <property type="nucleotide sequence ID" value="NZ_FOAD01000010.1"/>
</dbReference>
<dbReference type="EMBL" id="FOAD01000010">
    <property type="protein sequence ID" value="SEL88365.1"/>
    <property type="molecule type" value="Genomic_DNA"/>
</dbReference>
<dbReference type="SUPFAM" id="SSF52540">
    <property type="entry name" value="P-loop containing nucleoside triphosphate hydrolases"/>
    <property type="match status" value="1"/>
</dbReference>
<comment type="similarity">
    <text evidence="1">Belongs to the DNA2/NAM7 helicase family.</text>
</comment>
<evidence type="ECO:0000256" key="3">
    <source>
        <dbReference type="ARBA" id="ARBA00022801"/>
    </source>
</evidence>
<dbReference type="InterPro" id="IPR041677">
    <property type="entry name" value="DNA2/NAM7_AAA_11"/>
</dbReference>
<evidence type="ECO:0000259" key="7">
    <source>
        <dbReference type="Pfam" id="PF13086"/>
    </source>
</evidence>
<dbReference type="Pfam" id="PF13086">
    <property type="entry name" value="AAA_11"/>
    <property type="match status" value="2"/>
</dbReference>